<protein>
    <submittedName>
        <fullName evidence="2">Uncharacterized protein</fullName>
    </submittedName>
</protein>
<name>M0N7H5_9EURY</name>
<organism evidence="2 3">
    <name type="scientific">Halococcus salifodinae DSM 8989</name>
    <dbReference type="NCBI Taxonomy" id="1227456"/>
    <lineage>
        <taxon>Archaea</taxon>
        <taxon>Methanobacteriati</taxon>
        <taxon>Methanobacteriota</taxon>
        <taxon>Stenosarchaea group</taxon>
        <taxon>Halobacteria</taxon>
        <taxon>Halobacteriales</taxon>
        <taxon>Halococcaceae</taxon>
        <taxon>Halococcus</taxon>
    </lineage>
</organism>
<keyword evidence="3" id="KW-1185">Reference proteome</keyword>
<gene>
    <name evidence="2" type="ORF">C450_06827</name>
</gene>
<evidence type="ECO:0000313" key="2">
    <source>
        <dbReference type="EMBL" id="EMA53897.1"/>
    </source>
</evidence>
<evidence type="ECO:0000256" key="1">
    <source>
        <dbReference type="SAM" id="MobiDB-lite"/>
    </source>
</evidence>
<sequence length="177" mass="19573">SPIFYRRALQVANLEGEVASSVHNCEQLPTSDEIVEPPGDLDDDTTEQEWISQATEALRAGMARSRERQRKVIALVLAGEAAHAERLAKCMRQSAQLECPPMAGGCGSEDNFVPTTCDSRLCPECMNRRMGKAMGKYRLPIESFDHPALLTLTIENTPDPETGKEAVQDAFGKLRRR</sequence>
<feature type="non-terminal residue" evidence="2">
    <location>
        <position position="1"/>
    </location>
</feature>
<evidence type="ECO:0000313" key="3">
    <source>
        <dbReference type="Proteomes" id="UP000011625"/>
    </source>
</evidence>
<dbReference type="Proteomes" id="UP000011625">
    <property type="component" value="Unassembled WGS sequence"/>
</dbReference>
<proteinExistence type="predicted"/>
<feature type="non-terminal residue" evidence="2">
    <location>
        <position position="177"/>
    </location>
</feature>
<dbReference type="EMBL" id="AOME01000043">
    <property type="protein sequence ID" value="EMA53897.1"/>
    <property type="molecule type" value="Genomic_DNA"/>
</dbReference>
<comment type="caution">
    <text evidence="2">The sequence shown here is derived from an EMBL/GenBank/DDBJ whole genome shotgun (WGS) entry which is preliminary data.</text>
</comment>
<dbReference type="AlphaFoldDB" id="M0N7H5"/>
<feature type="region of interest" description="Disordered" evidence="1">
    <location>
        <begin position="154"/>
        <end position="177"/>
    </location>
</feature>
<accession>M0N7H5</accession>
<reference evidence="2 3" key="1">
    <citation type="journal article" date="2014" name="PLoS Genet.">
        <title>Phylogenetically driven sequencing of extremely halophilic archaea reveals strategies for static and dynamic osmo-response.</title>
        <authorList>
            <person name="Becker E.A."/>
            <person name="Seitzer P.M."/>
            <person name="Tritt A."/>
            <person name="Larsen D."/>
            <person name="Krusor M."/>
            <person name="Yao A.I."/>
            <person name="Wu D."/>
            <person name="Madern D."/>
            <person name="Eisen J.A."/>
            <person name="Darling A.E."/>
            <person name="Facciotti M.T."/>
        </authorList>
    </citation>
    <scope>NUCLEOTIDE SEQUENCE [LARGE SCALE GENOMIC DNA]</scope>
    <source>
        <strain evidence="2 3">DSM 8989</strain>
    </source>
</reference>